<dbReference type="EMBL" id="LR899011">
    <property type="protein sequence ID" value="CAD7086216.1"/>
    <property type="molecule type" value="Genomic_DNA"/>
</dbReference>
<dbReference type="AlphaFoldDB" id="A0A7R8USL3"/>
<reference evidence="3 4" key="1">
    <citation type="submission" date="2020-11" db="EMBL/GenBank/DDBJ databases">
        <authorList>
            <person name="Wallbank WR R."/>
            <person name="Pardo Diaz C."/>
            <person name="Kozak K."/>
            <person name="Martin S."/>
            <person name="Jiggins C."/>
            <person name="Moest M."/>
            <person name="Warren A I."/>
            <person name="Generalovic N T."/>
            <person name="Byers J.R.P. K."/>
            <person name="Montejo-Kovacevich G."/>
            <person name="Yen C E."/>
        </authorList>
    </citation>
    <scope>NUCLEOTIDE SEQUENCE [LARGE SCALE GENOMIC DNA]</scope>
</reference>
<proteinExistence type="predicted"/>
<dbReference type="Proteomes" id="UP000594454">
    <property type="component" value="Chromosome 3"/>
</dbReference>
<feature type="region of interest" description="Disordered" evidence="2">
    <location>
        <begin position="185"/>
        <end position="219"/>
    </location>
</feature>
<keyword evidence="1" id="KW-0175">Coiled coil</keyword>
<feature type="coiled-coil region" evidence="1">
    <location>
        <begin position="104"/>
        <end position="158"/>
    </location>
</feature>
<keyword evidence="4" id="KW-1185">Reference proteome</keyword>
<evidence type="ECO:0000256" key="2">
    <source>
        <dbReference type="SAM" id="MobiDB-lite"/>
    </source>
</evidence>
<evidence type="ECO:0000313" key="4">
    <source>
        <dbReference type="Proteomes" id="UP000594454"/>
    </source>
</evidence>
<accession>A0A7R8USL3</accession>
<name>A0A7R8USL3_HERIL</name>
<evidence type="ECO:0000256" key="1">
    <source>
        <dbReference type="SAM" id="Coils"/>
    </source>
</evidence>
<sequence>MNYSSEEIKIRKEFLQSQLELQLQISEKLNTQIKEIQEEISKAQEKNIASRLRNNELRFEELSLVGMNSFNIEEMDKVIQIISSTEEAEKKTKKHNAKMMKEISEAYLRAADTVERDKEQLKSEVFYKEDTIRMEENIEATKNKIAELKAHMETMRGQWGEELKMKEELYNVLCDIEKEQIAQLNEDGTSPAKGIGNGDTEPDNSDRISEELDDDDESTELKLAIERLKKLKKSS</sequence>
<evidence type="ECO:0000313" key="3">
    <source>
        <dbReference type="EMBL" id="CAD7086216.1"/>
    </source>
</evidence>
<feature type="coiled-coil region" evidence="1">
    <location>
        <begin position="19"/>
        <end position="53"/>
    </location>
</feature>
<organism evidence="3 4">
    <name type="scientific">Hermetia illucens</name>
    <name type="common">Black soldier fly</name>
    <dbReference type="NCBI Taxonomy" id="343691"/>
    <lineage>
        <taxon>Eukaryota</taxon>
        <taxon>Metazoa</taxon>
        <taxon>Ecdysozoa</taxon>
        <taxon>Arthropoda</taxon>
        <taxon>Hexapoda</taxon>
        <taxon>Insecta</taxon>
        <taxon>Pterygota</taxon>
        <taxon>Neoptera</taxon>
        <taxon>Endopterygota</taxon>
        <taxon>Diptera</taxon>
        <taxon>Brachycera</taxon>
        <taxon>Stratiomyomorpha</taxon>
        <taxon>Stratiomyidae</taxon>
        <taxon>Hermetiinae</taxon>
        <taxon>Hermetia</taxon>
    </lineage>
</organism>
<protein>
    <submittedName>
        <fullName evidence="3">Uncharacterized protein</fullName>
    </submittedName>
</protein>
<gene>
    <name evidence="3" type="ORF">HERILL_LOCUS9008</name>
</gene>
<dbReference type="InParanoid" id="A0A7R8USL3"/>